<evidence type="ECO:0000313" key="1">
    <source>
        <dbReference type="EMBL" id="TKW28237.1"/>
    </source>
</evidence>
<evidence type="ECO:0000313" key="2">
    <source>
        <dbReference type="Proteomes" id="UP000298652"/>
    </source>
</evidence>
<name>A0A4U6VTZ2_SETVI</name>
<organism evidence="1 2">
    <name type="scientific">Setaria viridis</name>
    <name type="common">Green bristlegrass</name>
    <name type="synonym">Setaria italica subsp. viridis</name>
    <dbReference type="NCBI Taxonomy" id="4556"/>
    <lineage>
        <taxon>Eukaryota</taxon>
        <taxon>Viridiplantae</taxon>
        <taxon>Streptophyta</taxon>
        <taxon>Embryophyta</taxon>
        <taxon>Tracheophyta</taxon>
        <taxon>Spermatophyta</taxon>
        <taxon>Magnoliopsida</taxon>
        <taxon>Liliopsida</taxon>
        <taxon>Poales</taxon>
        <taxon>Poaceae</taxon>
        <taxon>PACMAD clade</taxon>
        <taxon>Panicoideae</taxon>
        <taxon>Panicodae</taxon>
        <taxon>Paniceae</taxon>
        <taxon>Cenchrinae</taxon>
        <taxon>Setaria</taxon>
    </lineage>
</organism>
<dbReference type="EMBL" id="CM016554">
    <property type="protein sequence ID" value="TKW28237.1"/>
    <property type="molecule type" value="Genomic_DNA"/>
</dbReference>
<reference evidence="1" key="1">
    <citation type="submission" date="2019-03" db="EMBL/GenBank/DDBJ databases">
        <title>WGS assembly of Setaria viridis.</title>
        <authorList>
            <person name="Huang P."/>
            <person name="Jenkins J."/>
            <person name="Grimwood J."/>
            <person name="Barry K."/>
            <person name="Healey A."/>
            <person name="Mamidi S."/>
            <person name="Sreedasyam A."/>
            <person name="Shu S."/>
            <person name="Feldman M."/>
            <person name="Wu J."/>
            <person name="Yu Y."/>
            <person name="Chen C."/>
            <person name="Johnson J."/>
            <person name="Rokhsar D."/>
            <person name="Baxter I."/>
            <person name="Schmutz J."/>
            <person name="Brutnell T."/>
            <person name="Kellogg E."/>
        </authorList>
    </citation>
    <scope>NUCLEOTIDE SEQUENCE [LARGE SCALE GENOMIC DNA]</scope>
</reference>
<dbReference type="Proteomes" id="UP000298652">
    <property type="component" value="Chromosome 3"/>
</dbReference>
<dbReference type="OMA" id="MVRNEGW"/>
<sequence>MAHPSSKGRSRSYSQLTLKVTLPADTFDSESESQTKTYSFDDRCHGYPMPFPRRDALRVFCHADNTFACLLCPGRRQRWKILNDVKDHVVGMVTSVPLRGKNKKNWSRHRVMVRNEGWMV</sequence>
<proteinExistence type="predicted"/>
<accession>A0A4U6VTZ2</accession>
<gene>
    <name evidence="1" type="ORF">SEVIR_3G321500v2</name>
</gene>
<protein>
    <submittedName>
        <fullName evidence="1">Uncharacterized protein</fullName>
    </submittedName>
</protein>
<keyword evidence="2" id="KW-1185">Reference proteome</keyword>
<dbReference type="Gramene" id="TKW28237">
    <property type="protein sequence ID" value="TKW28237"/>
    <property type="gene ID" value="SEVIR_3G321500v2"/>
</dbReference>
<dbReference type="AlphaFoldDB" id="A0A4U6VTZ2"/>